<reference evidence="2 3" key="1">
    <citation type="submission" date="2019-01" db="EMBL/GenBank/DDBJ databases">
        <title>A draft genome assembly of the solar-powered sea slug Elysia chlorotica.</title>
        <authorList>
            <person name="Cai H."/>
            <person name="Li Q."/>
            <person name="Fang X."/>
            <person name="Li J."/>
            <person name="Curtis N.E."/>
            <person name="Altenburger A."/>
            <person name="Shibata T."/>
            <person name="Feng M."/>
            <person name="Maeda T."/>
            <person name="Schwartz J.A."/>
            <person name="Shigenobu S."/>
            <person name="Lundholm N."/>
            <person name="Nishiyama T."/>
            <person name="Yang H."/>
            <person name="Hasebe M."/>
            <person name="Li S."/>
            <person name="Pierce S.K."/>
            <person name="Wang J."/>
        </authorList>
    </citation>
    <scope>NUCLEOTIDE SEQUENCE [LARGE SCALE GENOMIC DNA]</scope>
    <source>
        <strain evidence="2">EC2010</strain>
        <tissue evidence="2">Whole organism of an adult</tissue>
    </source>
</reference>
<protein>
    <submittedName>
        <fullName evidence="2">Uncharacterized protein</fullName>
    </submittedName>
</protein>
<accession>A0A433U256</accession>
<keyword evidence="3" id="KW-1185">Reference proteome</keyword>
<name>A0A433U256_ELYCH</name>
<dbReference type="AlphaFoldDB" id="A0A433U256"/>
<gene>
    <name evidence="2" type="ORF">EGW08_004358</name>
</gene>
<keyword evidence="1" id="KW-0472">Membrane</keyword>
<proteinExistence type="predicted"/>
<keyword evidence="1" id="KW-0812">Transmembrane</keyword>
<comment type="caution">
    <text evidence="2">The sequence shown here is derived from an EMBL/GenBank/DDBJ whole genome shotgun (WGS) entry which is preliminary data.</text>
</comment>
<evidence type="ECO:0000313" key="2">
    <source>
        <dbReference type="EMBL" id="RUS87880.1"/>
    </source>
</evidence>
<sequence length="107" mass="12617">MPNGEKYLLCQLCVLIRFQLRKMAEQRKFIFISVNLRKMCWPHFQQTSIICLSLKEKILINLCMMLNVLIIMTVVLIKGGVFSGQFMKVCLSISACQFYYLEKEKRK</sequence>
<organism evidence="2 3">
    <name type="scientific">Elysia chlorotica</name>
    <name type="common">Eastern emerald elysia</name>
    <name type="synonym">Sea slug</name>
    <dbReference type="NCBI Taxonomy" id="188477"/>
    <lineage>
        <taxon>Eukaryota</taxon>
        <taxon>Metazoa</taxon>
        <taxon>Spiralia</taxon>
        <taxon>Lophotrochozoa</taxon>
        <taxon>Mollusca</taxon>
        <taxon>Gastropoda</taxon>
        <taxon>Heterobranchia</taxon>
        <taxon>Euthyneura</taxon>
        <taxon>Panpulmonata</taxon>
        <taxon>Sacoglossa</taxon>
        <taxon>Placobranchoidea</taxon>
        <taxon>Plakobranchidae</taxon>
        <taxon>Elysia</taxon>
    </lineage>
</organism>
<keyword evidence="1" id="KW-1133">Transmembrane helix</keyword>
<feature type="transmembrane region" description="Helical" evidence="1">
    <location>
        <begin position="58"/>
        <end position="77"/>
    </location>
</feature>
<dbReference type="EMBL" id="RQTK01000098">
    <property type="protein sequence ID" value="RUS87880.1"/>
    <property type="molecule type" value="Genomic_DNA"/>
</dbReference>
<evidence type="ECO:0000256" key="1">
    <source>
        <dbReference type="SAM" id="Phobius"/>
    </source>
</evidence>
<dbReference type="Proteomes" id="UP000271974">
    <property type="component" value="Unassembled WGS sequence"/>
</dbReference>
<evidence type="ECO:0000313" key="3">
    <source>
        <dbReference type="Proteomes" id="UP000271974"/>
    </source>
</evidence>